<accession>A0A1T4JT12</accession>
<keyword evidence="2" id="KW-1185">Reference proteome</keyword>
<proteinExistence type="predicted"/>
<gene>
    <name evidence="1" type="ORF">SAMN02745114_00057</name>
</gene>
<dbReference type="AlphaFoldDB" id="A0A1T4JT12"/>
<protein>
    <submittedName>
        <fullName evidence="1">Uncharacterized protein</fullName>
    </submittedName>
</protein>
<organism evidence="1 2">
    <name type="scientific">Eubacterium coprostanoligenes</name>
    <dbReference type="NCBI Taxonomy" id="290054"/>
    <lineage>
        <taxon>Bacteria</taxon>
        <taxon>Bacillati</taxon>
        <taxon>Bacillota</taxon>
        <taxon>Clostridia</taxon>
        <taxon>Eubacteriales</taxon>
        <taxon>Eubacteriaceae</taxon>
        <taxon>Eubacterium</taxon>
    </lineage>
</organism>
<reference evidence="2" key="1">
    <citation type="submission" date="2017-02" db="EMBL/GenBank/DDBJ databases">
        <authorList>
            <person name="Varghese N."/>
            <person name="Submissions S."/>
        </authorList>
    </citation>
    <scope>NUCLEOTIDE SEQUENCE [LARGE SCALE GENOMIC DNA]</scope>
    <source>
        <strain evidence="2">ATCC 51222</strain>
    </source>
</reference>
<dbReference type="RefSeq" id="WP_078767577.1">
    <property type="nucleotide sequence ID" value="NZ_FUWW01000001.1"/>
</dbReference>
<name>A0A1T4JT12_9FIRM</name>
<sequence length="122" mass="14325">MNNYLLWENTNRNETFSDFVCLKIRERQLNEVALYKSVDLSIDIFSKMFSNRFYRPSKQTAIKFCLGLKLNLAETDYLLSLAGYALSTSLKEDLVVRFCILNGIYNLFEVNDLLYEYCKTTL</sequence>
<dbReference type="EMBL" id="FUWW01000001">
    <property type="protein sequence ID" value="SJZ33279.1"/>
    <property type="molecule type" value="Genomic_DNA"/>
</dbReference>
<evidence type="ECO:0000313" key="2">
    <source>
        <dbReference type="Proteomes" id="UP000190657"/>
    </source>
</evidence>
<dbReference type="Proteomes" id="UP000190657">
    <property type="component" value="Unassembled WGS sequence"/>
</dbReference>
<dbReference type="OrthoDB" id="6194521at2"/>
<evidence type="ECO:0000313" key="1">
    <source>
        <dbReference type="EMBL" id="SJZ33279.1"/>
    </source>
</evidence>